<gene>
    <name evidence="1" type="ORF">METZ01_LOCUS486605</name>
</gene>
<evidence type="ECO:0000313" key="1">
    <source>
        <dbReference type="EMBL" id="SVE33751.1"/>
    </source>
</evidence>
<dbReference type="AlphaFoldDB" id="A0A383CNP7"/>
<protein>
    <submittedName>
        <fullName evidence="1">Uncharacterized protein</fullName>
    </submittedName>
</protein>
<accession>A0A383CNP7</accession>
<dbReference type="EMBL" id="UINC01210331">
    <property type="protein sequence ID" value="SVE33751.1"/>
    <property type="molecule type" value="Genomic_DNA"/>
</dbReference>
<reference evidence="1" key="1">
    <citation type="submission" date="2018-05" db="EMBL/GenBank/DDBJ databases">
        <authorList>
            <person name="Lanie J.A."/>
            <person name="Ng W.-L."/>
            <person name="Kazmierczak K.M."/>
            <person name="Andrzejewski T.M."/>
            <person name="Davidsen T.M."/>
            <person name="Wayne K.J."/>
            <person name="Tettelin H."/>
            <person name="Glass J.I."/>
            <person name="Rusch D."/>
            <person name="Podicherti R."/>
            <person name="Tsui H.-C.T."/>
            <person name="Winkler M.E."/>
        </authorList>
    </citation>
    <scope>NUCLEOTIDE SEQUENCE</scope>
</reference>
<sequence>MERSLKRKAKGERPYFFDDNNIDKLVSMIMGLAGETSVLMERLDTIEKILAEKAIIQKEEIEQFVPSEEVLLERAQRREVFLSEILRILEIELEANALKDNRPYESAVREVEQV</sequence>
<proteinExistence type="predicted"/>
<name>A0A383CNP7_9ZZZZ</name>
<organism evidence="1">
    <name type="scientific">marine metagenome</name>
    <dbReference type="NCBI Taxonomy" id="408172"/>
    <lineage>
        <taxon>unclassified sequences</taxon>
        <taxon>metagenomes</taxon>
        <taxon>ecological metagenomes</taxon>
    </lineage>
</organism>